<dbReference type="SMART" id="SM00356">
    <property type="entry name" value="ZnF_C3H1"/>
    <property type="match status" value="5"/>
</dbReference>
<evidence type="ECO:0000313" key="8">
    <source>
        <dbReference type="EMBL" id="KAH7314832.1"/>
    </source>
</evidence>
<dbReference type="PANTHER" id="PTHR12547">
    <property type="entry name" value="CCCH ZINC FINGER/TIS11-RELATED"/>
    <property type="match status" value="1"/>
</dbReference>
<feature type="domain" description="C3H1-type" evidence="7">
    <location>
        <begin position="101"/>
        <end position="128"/>
    </location>
</feature>
<feature type="domain" description="C3H1-type" evidence="7">
    <location>
        <begin position="216"/>
        <end position="243"/>
    </location>
</feature>
<feature type="domain" description="C3H1-type" evidence="7">
    <location>
        <begin position="348"/>
        <end position="376"/>
    </location>
</feature>
<sequence length="412" mass="45248">MPDDNDAEGKALLERYKAKAEAEKRILGLNSAATVSLPEMKTKLCKFFIDGECRFNQGCHFAHSIGELKKLPEKGDVAGEALLERYHAKASNVQEQGSTSSGKAKLCKYFIVGICKFKDSCNFAHSIGELKNLPDDDDEAEKLLLEQYRAKIGPEKAGQIKAKDLLVVEKERNEAQKDSDGLDASEKGPDTVQSTQNFENSTTDTAVKVVDKSQRFLKTKLCKHFLIGACKFGKNCTYAHSIEELQPPADGEDVRPKTSEMKEKDSSGGMAEHSPQLDDSKAGENSNSKQDDKQGSQKIKVCKFFSEGTCRFGASCAFLHDEKKQGNKTNEALPQVGALVGPGDVKPTYKTRLCNMWEKDKKCTFGAKCHFAHGAEGGLMFVLATTFLAGCFSAELCALLYPNFDLEFLSIC</sequence>
<feature type="zinc finger region" description="C3H1-type" evidence="5">
    <location>
        <begin position="216"/>
        <end position="243"/>
    </location>
</feature>
<dbReference type="InterPro" id="IPR036855">
    <property type="entry name" value="Znf_CCCH_sf"/>
</dbReference>
<dbReference type="GO" id="GO:0008270">
    <property type="term" value="F:zinc ion binding"/>
    <property type="evidence" value="ECO:0007669"/>
    <property type="project" value="UniProtKB-KW"/>
</dbReference>
<protein>
    <recommendedName>
        <fullName evidence="7">C3H1-type domain-containing protein</fullName>
    </recommendedName>
</protein>
<gene>
    <name evidence="8" type="ORF">KP509_21G022800</name>
</gene>
<feature type="zinc finger region" description="C3H1-type" evidence="5">
    <location>
        <begin position="39"/>
        <end position="66"/>
    </location>
</feature>
<feature type="domain" description="C3H1-type" evidence="7">
    <location>
        <begin position="296"/>
        <end position="323"/>
    </location>
</feature>
<dbReference type="Gene3D" id="4.10.1000.10">
    <property type="entry name" value="Zinc finger, CCCH-type"/>
    <property type="match status" value="5"/>
</dbReference>
<dbReference type="InterPro" id="IPR045877">
    <property type="entry name" value="ZFP36-like"/>
</dbReference>
<dbReference type="Pfam" id="PF14608">
    <property type="entry name" value="zf-CCCH_2"/>
    <property type="match status" value="2"/>
</dbReference>
<dbReference type="Pfam" id="PF00642">
    <property type="entry name" value="zf-CCCH"/>
    <property type="match status" value="3"/>
</dbReference>
<feature type="compositionally biased region" description="Basic and acidic residues" evidence="6">
    <location>
        <begin position="172"/>
        <end position="189"/>
    </location>
</feature>
<feature type="region of interest" description="Disordered" evidence="6">
    <location>
        <begin position="247"/>
        <end position="294"/>
    </location>
</feature>
<evidence type="ECO:0000256" key="1">
    <source>
        <dbReference type="ARBA" id="ARBA00022723"/>
    </source>
</evidence>
<feature type="domain" description="C3H1-type" evidence="7">
    <location>
        <begin position="39"/>
        <end position="66"/>
    </location>
</feature>
<dbReference type="PROSITE" id="PS50103">
    <property type="entry name" value="ZF_C3H1"/>
    <property type="match status" value="5"/>
</dbReference>
<evidence type="ECO:0000256" key="4">
    <source>
        <dbReference type="ARBA" id="ARBA00022833"/>
    </source>
</evidence>
<dbReference type="OrthoDB" id="410307at2759"/>
<dbReference type="AlphaFoldDB" id="A0A8T2SBE4"/>
<keyword evidence="2" id="KW-0677">Repeat</keyword>
<reference evidence="8" key="1">
    <citation type="submission" date="2021-08" db="EMBL/GenBank/DDBJ databases">
        <title>WGS assembly of Ceratopteris richardii.</title>
        <authorList>
            <person name="Marchant D.B."/>
            <person name="Chen G."/>
            <person name="Jenkins J."/>
            <person name="Shu S."/>
            <person name="Leebens-Mack J."/>
            <person name="Grimwood J."/>
            <person name="Schmutz J."/>
            <person name="Soltis P."/>
            <person name="Soltis D."/>
            <person name="Chen Z.-H."/>
        </authorList>
    </citation>
    <scope>NUCLEOTIDE SEQUENCE</scope>
    <source>
        <strain evidence="8">Whitten #5841</strain>
        <tissue evidence="8">Leaf</tissue>
    </source>
</reference>
<dbReference type="GO" id="GO:0003729">
    <property type="term" value="F:mRNA binding"/>
    <property type="evidence" value="ECO:0007669"/>
    <property type="project" value="InterPro"/>
</dbReference>
<dbReference type="EMBL" id="CM035426">
    <property type="protein sequence ID" value="KAH7314832.1"/>
    <property type="molecule type" value="Genomic_DNA"/>
</dbReference>
<proteinExistence type="predicted"/>
<organism evidence="8 9">
    <name type="scientific">Ceratopteris richardii</name>
    <name type="common">Triangle waterfern</name>
    <dbReference type="NCBI Taxonomy" id="49495"/>
    <lineage>
        <taxon>Eukaryota</taxon>
        <taxon>Viridiplantae</taxon>
        <taxon>Streptophyta</taxon>
        <taxon>Embryophyta</taxon>
        <taxon>Tracheophyta</taxon>
        <taxon>Polypodiopsida</taxon>
        <taxon>Polypodiidae</taxon>
        <taxon>Polypodiales</taxon>
        <taxon>Pteridineae</taxon>
        <taxon>Pteridaceae</taxon>
        <taxon>Parkerioideae</taxon>
        <taxon>Ceratopteris</taxon>
    </lineage>
</organism>
<dbReference type="InterPro" id="IPR000571">
    <property type="entry name" value="Znf_CCCH"/>
</dbReference>
<evidence type="ECO:0000313" key="9">
    <source>
        <dbReference type="Proteomes" id="UP000825935"/>
    </source>
</evidence>
<accession>A0A8T2SBE4</accession>
<keyword evidence="9" id="KW-1185">Reference proteome</keyword>
<keyword evidence="4 5" id="KW-0862">Zinc</keyword>
<feature type="zinc finger region" description="C3H1-type" evidence="5">
    <location>
        <begin position="296"/>
        <end position="323"/>
    </location>
</feature>
<keyword evidence="3 5" id="KW-0863">Zinc-finger</keyword>
<comment type="caution">
    <text evidence="8">The sequence shown here is derived from an EMBL/GenBank/DDBJ whole genome shotgun (WGS) entry which is preliminary data.</text>
</comment>
<feature type="region of interest" description="Disordered" evidence="6">
    <location>
        <begin position="172"/>
        <end position="200"/>
    </location>
</feature>
<evidence type="ECO:0000256" key="6">
    <source>
        <dbReference type="SAM" id="MobiDB-lite"/>
    </source>
</evidence>
<keyword evidence="1 5" id="KW-0479">Metal-binding</keyword>
<dbReference type="SUPFAM" id="SSF90229">
    <property type="entry name" value="CCCH zinc finger"/>
    <property type="match status" value="5"/>
</dbReference>
<dbReference type="PANTHER" id="PTHR12547:SF18">
    <property type="entry name" value="PROTEIN TIS11"/>
    <property type="match status" value="1"/>
</dbReference>
<feature type="zinc finger region" description="C3H1-type" evidence="5">
    <location>
        <begin position="101"/>
        <end position="128"/>
    </location>
</feature>
<feature type="zinc finger region" description="C3H1-type" evidence="5">
    <location>
        <begin position="348"/>
        <end position="376"/>
    </location>
</feature>
<evidence type="ECO:0000259" key="7">
    <source>
        <dbReference type="PROSITE" id="PS50103"/>
    </source>
</evidence>
<feature type="compositionally biased region" description="Basic and acidic residues" evidence="6">
    <location>
        <begin position="252"/>
        <end position="266"/>
    </location>
</feature>
<evidence type="ECO:0000256" key="2">
    <source>
        <dbReference type="ARBA" id="ARBA00022737"/>
    </source>
</evidence>
<name>A0A8T2SBE4_CERRI</name>
<feature type="compositionally biased region" description="Polar residues" evidence="6">
    <location>
        <begin position="191"/>
        <end position="200"/>
    </location>
</feature>
<evidence type="ECO:0000256" key="3">
    <source>
        <dbReference type="ARBA" id="ARBA00022771"/>
    </source>
</evidence>
<evidence type="ECO:0000256" key="5">
    <source>
        <dbReference type="PROSITE-ProRule" id="PRU00723"/>
    </source>
</evidence>
<dbReference type="Proteomes" id="UP000825935">
    <property type="component" value="Chromosome 21"/>
</dbReference>